<feature type="transmembrane region" description="Helical" evidence="2">
    <location>
        <begin position="24"/>
        <end position="49"/>
    </location>
</feature>
<evidence type="ECO:0000259" key="3">
    <source>
        <dbReference type="PROSITE" id="PS50156"/>
    </source>
</evidence>
<dbReference type="Pfam" id="PF12349">
    <property type="entry name" value="Sterol-sensing"/>
    <property type="match status" value="1"/>
</dbReference>
<dbReference type="STRING" id="6689.A0A423SN22"/>
<dbReference type="PANTHER" id="PTHR45727:SF2">
    <property type="entry name" value="NPC INTRACELLULAR CHOLESTEROL TRANSPORTER 1"/>
    <property type="match status" value="1"/>
</dbReference>
<dbReference type="AlphaFoldDB" id="A0A423SN22"/>
<comment type="caution">
    <text evidence="4">The sequence shown here is derived from an EMBL/GenBank/DDBJ whole genome shotgun (WGS) entry which is preliminary data.</text>
</comment>
<dbReference type="GO" id="GO:0042632">
    <property type="term" value="P:cholesterol homeostasis"/>
    <property type="evidence" value="ECO:0007669"/>
    <property type="project" value="TreeGrafter"/>
</dbReference>
<dbReference type="PROSITE" id="PS50156">
    <property type="entry name" value="SSD"/>
    <property type="match status" value="1"/>
</dbReference>
<feature type="region of interest" description="Disordered" evidence="1">
    <location>
        <begin position="294"/>
        <end position="319"/>
    </location>
</feature>
<dbReference type="GO" id="GO:0030299">
    <property type="term" value="P:intestinal cholesterol absorption"/>
    <property type="evidence" value="ECO:0007669"/>
    <property type="project" value="TreeGrafter"/>
</dbReference>
<gene>
    <name evidence="4" type="ORF">C7M84_016478</name>
</gene>
<dbReference type="GO" id="GO:0005886">
    <property type="term" value="C:plasma membrane"/>
    <property type="evidence" value="ECO:0007669"/>
    <property type="project" value="TreeGrafter"/>
</dbReference>
<dbReference type="OrthoDB" id="6510177at2759"/>
<evidence type="ECO:0000256" key="1">
    <source>
        <dbReference type="SAM" id="MobiDB-lite"/>
    </source>
</evidence>
<dbReference type="GO" id="GO:0015485">
    <property type="term" value="F:cholesterol binding"/>
    <property type="evidence" value="ECO:0007669"/>
    <property type="project" value="TreeGrafter"/>
</dbReference>
<organism evidence="4 5">
    <name type="scientific">Penaeus vannamei</name>
    <name type="common">Whiteleg shrimp</name>
    <name type="synonym">Litopenaeus vannamei</name>
    <dbReference type="NCBI Taxonomy" id="6689"/>
    <lineage>
        <taxon>Eukaryota</taxon>
        <taxon>Metazoa</taxon>
        <taxon>Ecdysozoa</taxon>
        <taxon>Arthropoda</taxon>
        <taxon>Crustacea</taxon>
        <taxon>Multicrustacea</taxon>
        <taxon>Malacostraca</taxon>
        <taxon>Eumalacostraca</taxon>
        <taxon>Eucarida</taxon>
        <taxon>Decapoda</taxon>
        <taxon>Dendrobranchiata</taxon>
        <taxon>Penaeoidea</taxon>
        <taxon>Penaeidae</taxon>
        <taxon>Penaeus</taxon>
    </lineage>
</organism>
<accession>A0A423SN22</accession>
<dbReference type="Proteomes" id="UP000283509">
    <property type="component" value="Unassembled WGS sequence"/>
</dbReference>
<keyword evidence="5" id="KW-1185">Reference proteome</keyword>
<keyword evidence="2" id="KW-0472">Membrane</keyword>
<dbReference type="SUPFAM" id="SSF82866">
    <property type="entry name" value="Multidrug efflux transporter AcrB transmembrane domain"/>
    <property type="match status" value="1"/>
</dbReference>
<dbReference type="InterPro" id="IPR000731">
    <property type="entry name" value="SSD"/>
</dbReference>
<evidence type="ECO:0000313" key="4">
    <source>
        <dbReference type="EMBL" id="ROT65549.1"/>
    </source>
</evidence>
<feature type="transmembrane region" description="Helical" evidence="2">
    <location>
        <begin position="56"/>
        <end position="80"/>
    </location>
</feature>
<dbReference type="EMBL" id="QCYY01003075">
    <property type="protein sequence ID" value="ROT65549.1"/>
    <property type="molecule type" value="Genomic_DNA"/>
</dbReference>
<protein>
    <submittedName>
        <fullName evidence="4">Niemann-Pick C1 protein</fullName>
    </submittedName>
</protein>
<dbReference type="InterPro" id="IPR053958">
    <property type="entry name" value="HMGCR/SNAP/NPC1-like_SSD"/>
</dbReference>
<evidence type="ECO:0000313" key="5">
    <source>
        <dbReference type="Proteomes" id="UP000283509"/>
    </source>
</evidence>
<feature type="transmembrane region" description="Helical" evidence="2">
    <location>
        <begin position="141"/>
        <end position="160"/>
    </location>
</feature>
<keyword evidence="2" id="KW-1133">Transmembrane helix</keyword>
<name>A0A423SN22_PENVA</name>
<feature type="domain" description="SSD" evidence="3">
    <location>
        <begin position="1"/>
        <end position="99"/>
    </location>
</feature>
<reference evidence="4 5" key="1">
    <citation type="submission" date="2018-04" db="EMBL/GenBank/DDBJ databases">
        <authorList>
            <person name="Zhang X."/>
            <person name="Yuan J."/>
            <person name="Li F."/>
            <person name="Xiang J."/>
        </authorList>
    </citation>
    <scope>NUCLEOTIDE SEQUENCE [LARGE SCALE GENOMIC DNA]</scope>
    <source>
        <tissue evidence="4">Muscle</tissue>
    </source>
</reference>
<keyword evidence="2" id="KW-0812">Transmembrane</keyword>
<proteinExistence type="predicted"/>
<dbReference type="GO" id="GO:0015918">
    <property type="term" value="P:sterol transport"/>
    <property type="evidence" value="ECO:0007669"/>
    <property type="project" value="TreeGrafter"/>
</dbReference>
<sequence length="319" mass="34546">MAVYAVLALGGVSAQCRRVLIESRLGLALAGVVVVAASAGTSVACVSYLGSATTVFVLEVLPFLALGVGVGNMFLLVQAWQREPRQEGESVEDHVGRVVGKSNTWDLCCIMQGEASAGAKEPNVSYVIFQQLIGPFIFKDIIRVAVLLMFTGAFFVSVAFTHKLDIGMERSAFVPEGSFLQKFLKQQDDFLGVGPPVYFVMTEGYNFSDFDEQNLVCRFSGCKDDSMLHVIYASSKKPEMTYLATEATSWISSYLTWLRDFVGSGFAIGACCRLDADGDFIDTSDIPWTRDDLPAAGRLHSGRPPPAPLPETPGGLPLR</sequence>
<reference evidence="4 5" key="2">
    <citation type="submission" date="2019-01" db="EMBL/GenBank/DDBJ databases">
        <title>The decoding of complex shrimp genome reveals the adaptation for benthos swimmer, frequently molting mechanism and breeding impact on genome.</title>
        <authorList>
            <person name="Sun Y."/>
            <person name="Gao Y."/>
            <person name="Yu Y."/>
        </authorList>
    </citation>
    <scope>NUCLEOTIDE SEQUENCE [LARGE SCALE GENOMIC DNA]</scope>
    <source>
        <tissue evidence="4">Muscle</tissue>
    </source>
</reference>
<evidence type="ECO:0000256" key="2">
    <source>
        <dbReference type="SAM" id="Phobius"/>
    </source>
</evidence>
<dbReference type="PANTHER" id="PTHR45727">
    <property type="entry name" value="NPC INTRACELLULAR CHOLESTEROL TRANSPORTER 1"/>
    <property type="match status" value="1"/>
</dbReference>